<evidence type="ECO:0000256" key="1">
    <source>
        <dbReference type="SAM" id="SignalP"/>
    </source>
</evidence>
<evidence type="ECO:0000313" key="2">
    <source>
        <dbReference type="EMBL" id="CAE7308675.1"/>
    </source>
</evidence>
<feature type="chain" id="PRO_5032806272" evidence="1">
    <location>
        <begin position="20"/>
        <end position="143"/>
    </location>
</feature>
<comment type="caution">
    <text evidence="2">The sequence shown here is derived from an EMBL/GenBank/DDBJ whole genome shotgun (WGS) entry which is preliminary data.</text>
</comment>
<dbReference type="Proteomes" id="UP000604046">
    <property type="component" value="Unassembled WGS sequence"/>
</dbReference>
<protein>
    <submittedName>
        <fullName evidence="2">Uncharacterized protein</fullName>
    </submittedName>
</protein>
<reference evidence="2" key="1">
    <citation type="submission" date="2021-02" db="EMBL/GenBank/DDBJ databases">
        <authorList>
            <person name="Dougan E. K."/>
            <person name="Rhodes N."/>
            <person name="Thang M."/>
            <person name="Chan C."/>
        </authorList>
    </citation>
    <scope>NUCLEOTIDE SEQUENCE</scope>
</reference>
<organism evidence="2 3">
    <name type="scientific">Symbiodinium natans</name>
    <dbReference type="NCBI Taxonomy" id="878477"/>
    <lineage>
        <taxon>Eukaryota</taxon>
        <taxon>Sar</taxon>
        <taxon>Alveolata</taxon>
        <taxon>Dinophyceae</taxon>
        <taxon>Suessiales</taxon>
        <taxon>Symbiodiniaceae</taxon>
        <taxon>Symbiodinium</taxon>
    </lineage>
</organism>
<name>A0A812NQ54_9DINO</name>
<sequence>MRLLKLRAVLLPFTQSGRAWPCVLESKAMVRTCSAGFANWKASLRARPANANGLCAVGPPLAVQDYVDLRANEAADHIVATQACAKTSNLEEGNEAKESCTDMHSLAGLVCRAAVSGLGSTSSYLESPVPISACAWSSYTSMK</sequence>
<keyword evidence="1" id="KW-0732">Signal</keyword>
<feature type="signal peptide" evidence="1">
    <location>
        <begin position="1"/>
        <end position="19"/>
    </location>
</feature>
<dbReference type="EMBL" id="CAJNDS010002077">
    <property type="protein sequence ID" value="CAE7308675.1"/>
    <property type="molecule type" value="Genomic_DNA"/>
</dbReference>
<dbReference type="AlphaFoldDB" id="A0A812NQ54"/>
<evidence type="ECO:0000313" key="3">
    <source>
        <dbReference type="Proteomes" id="UP000604046"/>
    </source>
</evidence>
<gene>
    <name evidence="2" type="ORF">SNAT2548_LOCUS16215</name>
</gene>
<proteinExistence type="predicted"/>
<keyword evidence="3" id="KW-1185">Reference proteome</keyword>
<accession>A0A812NQ54</accession>